<evidence type="ECO:0000313" key="1">
    <source>
        <dbReference type="EMBL" id="SDX93536.1"/>
    </source>
</evidence>
<dbReference type="Proteomes" id="UP000183400">
    <property type="component" value="Unassembled WGS sequence"/>
</dbReference>
<dbReference type="EMBL" id="FNNP01000017">
    <property type="protein sequence ID" value="SDX93536.1"/>
    <property type="molecule type" value="Genomic_DNA"/>
</dbReference>
<organism evidence="1 2">
    <name type="scientific">Ruegeria halocynthiae</name>
    <dbReference type="NCBI Taxonomy" id="985054"/>
    <lineage>
        <taxon>Bacteria</taxon>
        <taxon>Pseudomonadati</taxon>
        <taxon>Pseudomonadota</taxon>
        <taxon>Alphaproteobacteria</taxon>
        <taxon>Rhodobacterales</taxon>
        <taxon>Roseobacteraceae</taxon>
        <taxon>Ruegeria</taxon>
    </lineage>
</organism>
<feature type="non-terminal residue" evidence="1">
    <location>
        <position position="1"/>
    </location>
</feature>
<name>A0A1H3FRB4_9RHOB</name>
<accession>A0A1H3FRB4</accession>
<reference evidence="2" key="1">
    <citation type="submission" date="2016-10" db="EMBL/GenBank/DDBJ databases">
        <authorList>
            <person name="Varghese N."/>
            <person name="Submissions S."/>
        </authorList>
    </citation>
    <scope>NUCLEOTIDE SEQUENCE [LARGE SCALE GENOMIC DNA]</scope>
    <source>
        <strain evidence="2">DSM 27839</strain>
    </source>
</reference>
<gene>
    <name evidence="1" type="ORF">SAMN05444358_11728</name>
</gene>
<dbReference type="AlphaFoldDB" id="A0A1H3FRB4"/>
<evidence type="ECO:0000313" key="2">
    <source>
        <dbReference type="Proteomes" id="UP000183400"/>
    </source>
</evidence>
<keyword evidence="2" id="KW-1185">Reference proteome</keyword>
<protein>
    <submittedName>
        <fullName evidence="1">Uncharacterized protein</fullName>
    </submittedName>
</protein>
<proteinExistence type="predicted"/>
<sequence>CLAMQELSTQAVRCERKIEPTTNWESADKPAACIGWTND</sequence>